<dbReference type="PANTHER" id="PTHR48027">
    <property type="entry name" value="HETEROGENEOUS NUCLEAR RIBONUCLEOPROTEIN 87F-RELATED"/>
    <property type="match status" value="1"/>
</dbReference>
<feature type="region of interest" description="Disordered" evidence="2">
    <location>
        <begin position="70"/>
        <end position="97"/>
    </location>
</feature>
<dbReference type="Pfam" id="PF00076">
    <property type="entry name" value="RRM_1"/>
    <property type="match status" value="1"/>
</dbReference>
<feature type="compositionally biased region" description="Basic and acidic residues" evidence="2">
    <location>
        <begin position="70"/>
        <end position="91"/>
    </location>
</feature>
<dbReference type="InterPro" id="IPR035979">
    <property type="entry name" value="RBD_domain_sf"/>
</dbReference>
<accession>A0A380MQQ9</accession>
<dbReference type="Gene3D" id="3.30.70.330">
    <property type="match status" value="1"/>
</dbReference>
<proteinExistence type="predicted"/>
<feature type="domain" description="RRM" evidence="3">
    <location>
        <begin position="2"/>
        <end position="80"/>
    </location>
</feature>
<evidence type="ECO:0000313" key="5">
    <source>
        <dbReference type="Proteomes" id="UP000254601"/>
    </source>
</evidence>
<dbReference type="InterPro" id="IPR048289">
    <property type="entry name" value="RRM2_NsCP33-like"/>
</dbReference>
<dbReference type="PROSITE" id="PS50102">
    <property type="entry name" value="RRM"/>
    <property type="match status" value="1"/>
</dbReference>
<evidence type="ECO:0000256" key="1">
    <source>
        <dbReference type="ARBA" id="ARBA00022884"/>
    </source>
</evidence>
<dbReference type="AlphaFoldDB" id="A0A380MQQ9"/>
<dbReference type="InterPro" id="IPR012677">
    <property type="entry name" value="Nucleotide-bd_a/b_plait_sf"/>
</dbReference>
<dbReference type="SUPFAM" id="SSF54928">
    <property type="entry name" value="RNA-binding domain, RBD"/>
    <property type="match status" value="1"/>
</dbReference>
<gene>
    <name evidence="4" type="ORF">NCTC13337_00842</name>
</gene>
<keyword evidence="1" id="KW-0694">RNA-binding</keyword>
<name>A0A380MQQ9_9GAMM</name>
<keyword evidence="5" id="KW-1185">Reference proteome</keyword>
<evidence type="ECO:0000259" key="3">
    <source>
        <dbReference type="PROSITE" id="PS50102"/>
    </source>
</evidence>
<dbReference type="EMBL" id="UHIC01000001">
    <property type="protein sequence ID" value="SUO94618.1"/>
    <property type="molecule type" value="Genomic_DNA"/>
</dbReference>
<evidence type="ECO:0000313" key="4">
    <source>
        <dbReference type="EMBL" id="SUO94618.1"/>
    </source>
</evidence>
<dbReference type="RefSeq" id="WP_072577211.1">
    <property type="nucleotide sequence ID" value="NZ_LWHB01000144.1"/>
</dbReference>
<evidence type="ECO:0000256" key="2">
    <source>
        <dbReference type="SAM" id="MobiDB-lite"/>
    </source>
</evidence>
<reference evidence="4 5" key="1">
    <citation type="submission" date="2018-06" db="EMBL/GenBank/DDBJ databases">
        <authorList>
            <consortium name="Pathogen Informatics"/>
            <person name="Doyle S."/>
        </authorList>
    </citation>
    <scope>NUCLEOTIDE SEQUENCE [LARGE SCALE GENOMIC DNA]</scope>
    <source>
        <strain evidence="4 5">NCTC13337</strain>
    </source>
</reference>
<dbReference type="SMART" id="SM00360">
    <property type="entry name" value="RRM"/>
    <property type="match status" value="1"/>
</dbReference>
<dbReference type="GO" id="GO:0003723">
    <property type="term" value="F:RNA binding"/>
    <property type="evidence" value="ECO:0007669"/>
    <property type="project" value="UniProtKB-KW"/>
</dbReference>
<sequence>MTNIYVGNLSYRTSESELRDMFAQYGDVQSASIVKERDTGRSKGFGFVEMSDSAAAKKAIEAFNDKEVGGRPLRVNEARPREERPQGERRNNGGNRW</sequence>
<dbReference type="Proteomes" id="UP000254601">
    <property type="component" value="Unassembled WGS sequence"/>
</dbReference>
<dbReference type="OrthoDB" id="9798855at2"/>
<protein>
    <submittedName>
        <fullName evidence="4">Splicing factor, CC1-like family</fullName>
    </submittedName>
</protein>
<dbReference type="InterPro" id="IPR000504">
    <property type="entry name" value="RRM_dom"/>
</dbReference>
<dbReference type="InterPro" id="IPR052462">
    <property type="entry name" value="SLIRP/GR-RBP-like"/>
</dbReference>
<dbReference type="CDD" id="cd21608">
    <property type="entry name" value="RRM2_NsCP33_like"/>
    <property type="match status" value="1"/>
</dbReference>
<organism evidence="4 5">
    <name type="scientific">Suttonella ornithocola</name>
    <dbReference type="NCBI Taxonomy" id="279832"/>
    <lineage>
        <taxon>Bacteria</taxon>
        <taxon>Pseudomonadati</taxon>
        <taxon>Pseudomonadota</taxon>
        <taxon>Gammaproteobacteria</taxon>
        <taxon>Cardiobacteriales</taxon>
        <taxon>Cardiobacteriaceae</taxon>
        <taxon>Suttonella</taxon>
    </lineage>
</organism>